<keyword evidence="3" id="KW-0539">Nucleus</keyword>
<dbReference type="InterPro" id="IPR059141">
    <property type="entry name" value="Beta-prop_Nup120_160"/>
</dbReference>
<evidence type="ECO:0000259" key="5">
    <source>
        <dbReference type="Pfam" id="PF17238"/>
    </source>
</evidence>
<evidence type="ECO:0000256" key="1">
    <source>
        <dbReference type="ARBA" id="ARBA00004123"/>
    </source>
</evidence>
<dbReference type="Pfam" id="PF23347">
    <property type="entry name" value="TPR_Nup160_C"/>
    <property type="match status" value="1"/>
</dbReference>
<dbReference type="Pfam" id="PF17238">
    <property type="entry name" value="NUP160_helical_2"/>
    <property type="match status" value="1"/>
</dbReference>
<feature type="domain" description="NUP160 helical" evidence="5">
    <location>
        <begin position="463"/>
        <end position="607"/>
    </location>
</feature>
<organism evidence="9">
    <name type="scientific">Selaginella moellendorffii</name>
    <name type="common">Spikemoss</name>
    <dbReference type="NCBI Taxonomy" id="88036"/>
    <lineage>
        <taxon>Eukaryota</taxon>
        <taxon>Viridiplantae</taxon>
        <taxon>Streptophyta</taxon>
        <taxon>Embryophyta</taxon>
        <taxon>Tracheophyta</taxon>
        <taxon>Lycopodiopsida</taxon>
        <taxon>Selaginellales</taxon>
        <taxon>Selaginellaceae</taxon>
        <taxon>Selaginella</taxon>
    </lineage>
</organism>
<dbReference type="KEGG" id="smo:SELMODRAFT_445056"/>
<sequence>MDECRCSGAEITTGGIVLLPCADQCRWRRARSQRDQQSAGLLHHLVNNGQGLNFTITIVAASGIVYVVKLPVAMELWSNFVLSNSTLMVRDLSSEFTRLHEVTSFTAARNILFVGGRNGSVLCFSLFTDLAQDICYELKGGDAGIGRLWGLVSRNKSAASVKSLAVQEIHNKHVLLVLHEDGTLQAWDPLQHFRLFSHNICPSPELTGNGSSASQMWTEDGVFAASKQLAVLFTEASLTKTRSTICIYTMDPQPSSGLQLGMPTLQQVIPVEQGVVVDVMLVQGSLWILTHNTVDSDLMHLKLQLGVLPQHSVLQETELDEQLVIGDGDNLPFLPTVTYILKLLEGTITEILIRRLLQPGFFHHETAQQVLQGRGVIVNDSSLRTSVEEDWRRDISLAIKITDEAKQFEQRNNFVTEYARAWKKNHSPYVLLADATTGCVGLVRKSSLSLIRSQSSVERTTWRNDSEVLKRFMSCVHLVITHIGELPLAVFDESLLQRKGASIDQLVATCVHNLDVGSQPRQDLSIGVDGLREKEKVRHTKQRLFNFKICQELLAIKDVAGNWSSVLDSIANYERCLLFGSTQKSCEIPPMGNAFTKLITQATSQVNLTGSEASRIQLQILPRLKKAMLINLLLYWLTVTPGEAPDSDDFNSLLASLRLDGAANTAWKGGLGFGQFTLAEILGASFFEAAPVTFRNHSGAFVEKGDLLDYARGFITWLSVGQDSRLNFPRRIIDLSVILLKHGQYRGLESLLSIVERHSNEQTFLDDVFAADGECSARLHLLGFCRLARACSGNGSNKSQEIKDAASCFFRAAATLGDSDERFHSLFRGKSLLPESTAAAWKLQYFEWVMQIFEQHNLSEGASQFALAALDQVDQAGSDRNTIGTKGRLWANVFKFSMDLELYGEAYTAIVSNPDEEVKLTCLRRFVVVLCERKATQILCGGDLPYAGLLDTVEQELAWKAEYSDVSAKPNVYKLLYAFSLHHHNYRRAAGYMYRYAARMRDEGVSKSRLQVAVAFQEQVNGLAAAINTLSLVSPSSAWIDLQFTIADEKSSSSPSKRPRLAGTGVVNYVAVVKEENVVDIEELDKQYVLAVAKLELVQASIKHPTIGELSPSEVVHLLVQYGLYESAFSTLFRLWKGSVLKRELEKTFELIARNCCSQQTSLRPPNGKLLMLTGVDSTDGELPAASKGDWQSLQRNLEKYRPVHPRLPVVVAETIISVNKNMELPLWLTDLLKGGKSVNPFGMAGQDGDPAALLRIYVDNGRLVEASTLILDYLRAWANMRPTDVIKRKKVSAAWFPYALIDRLQQSLAEVSDRDSRCKEMKSSLQAALKRHLSQMKDDSNDIISSQA</sequence>
<dbReference type="InParanoid" id="D8SF75"/>
<dbReference type="Pfam" id="PF11715">
    <property type="entry name" value="Beta-prop_Nup120_160"/>
    <property type="match status" value="1"/>
</dbReference>
<name>D8SF75_SELML</name>
<dbReference type="GO" id="GO:0005643">
    <property type="term" value="C:nuclear pore"/>
    <property type="evidence" value="ECO:0000318"/>
    <property type="project" value="GO_Central"/>
</dbReference>
<dbReference type="FunCoup" id="D8SF75">
    <property type="interactions" value="2293"/>
</dbReference>
<protein>
    <submittedName>
        <fullName evidence="8">Uncharacterized protein</fullName>
    </submittedName>
</protein>
<feature type="domain" description="NUP160 middle TPR" evidence="7">
    <location>
        <begin position="799"/>
        <end position="1032"/>
    </location>
</feature>
<dbReference type="InterPro" id="IPR035192">
    <property type="entry name" value="NUP160_hel_plant"/>
</dbReference>
<dbReference type="eggNOG" id="KOG4521">
    <property type="taxonomic scope" value="Eukaryota"/>
</dbReference>
<dbReference type="InterPro" id="IPR056535">
    <property type="entry name" value="TPR_NUP160_M"/>
</dbReference>
<evidence type="ECO:0000313" key="9">
    <source>
        <dbReference type="Proteomes" id="UP000001514"/>
    </source>
</evidence>
<keyword evidence="9" id="KW-1185">Reference proteome</keyword>
<reference evidence="8 9" key="1">
    <citation type="journal article" date="2011" name="Science">
        <title>The Selaginella genome identifies genetic changes associated with the evolution of vascular plants.</title>
        <authorList>
            <person name="Banks J.A."/>
            <person name="Nishiyama T."/>
            <person name="Hasebe M."/>
            <person name="Bowman J.L."/>
            <person name="Gribskov M."/>
            <person name="dePamphilis C."/>
            <person name="Albert V.A."/>
            <person name="Aono N."/>
            <person name="Aoyama T."/>
            <person name="Ambrose B.A."/>
            <person name="Ashton N.W."/>
            <person name="Axtell M.J."/>
            <person name="Barker E."/>
            <person name="Barker M.S."/>
            <person name="Bennetzen J.L."/>
            <person name="Bonawitz N.D."/>
            <person name="Chapple C."/>
            <person name="Cheng C."/>
            <person name="Correa L.G."/>
            <person name="Dacre M."/>
            <person name="DeBarry J."/>
            <person name="Dreyer I."/>
            <person name="Elias M."/>
            <person name="Engstrom E.M."/>
            <person name="Estelle M."/>
            <person name="Feng L."/>
            <person name="Finet C."/>
            <person name="Floyd S.K."/>
            <person name="Frommer W.B."/>
            <person name="Fujita T."/>
            <person name="Gramzow L."/>
            <person name="Gutensohn M."/>
            <person name="Harholt J."/>
            <person name="Hattori M."/>
            <person name="Heyl A."/>
            <person name="Hirai T."/>
            <person name="Hiwatashi Y."/>
            <person name="Ishikawa M."/>
            <person name="Iwata M."/>
            <person name="Karol K.G."/>
            <person name="Koehler B."/>
            <person name="Kolukisaoglu U."/>
            <person name="Kubo M."/>
            <person name="Kurata T."/>
            <person name="Lalonde S."/>
            <person name="Li K."/>
            <person name="Li Y."/>
            <person name="Litt A."/>
            <person name="Lyons E."/>
            <person name="Manning G."/>
            <person name="Maruyama T."/>
            <person name="Michael T.P."/>
            <person name="Mikami K."/>
            <person name="Miyazaki S."/>
            <person name="Morinaga S."/>
            <person name="Murata T."/>
            <person name="Mueller-Roeber B."/>
            <person name="Nelson D.R."/>
            <person name="Obara M."/>
            <person name="Oguri Y."/>
            <person name="Olmstead R.G."/>
            <person name="Onodera N."/>
            <person name="Petersen B.L."/>
            <person name="Pils B."/>
            <person name="Prigge M."/>
            <person name="Rensing S.A."/>
            <person name="Riano-Pachon D.M."/>
            <person name="Roberts A.W."/>
            <person name="Sato Y."/>
            <person name="Scheller H.V."/>
            <person name="Schulz B."/>
            <person name="Schulz C."/>
            <person name="Shakirov E.V."/>
            <person name="Shibagaki N."/>
            <person name="Shinohara N."/>
            <person name="Shippen D.E."/>
            <person name="Soerensen I."/>
            <person name="Sotooka R."/>
            <person name="Sugimoto N."/>
            <person name="Sugita M."/>
            <person name="Sumikawa N."/>
            <person name="Tanurdzic M."/>
            <person name="Theissen G."/>
            <person name="Ulvskov P."/>
            <person name="Wakazuki S."/>
            <person name="Weng J.K."/>
            <person name="Willats W.W."/>
            <person name="Wipf D."/>
            <person name="Wolf P.G."/>
            <person name="Yang L."/>
            <person name="Zimmer A.D."/>
            <person name="Zhu Q."/>
            <person name="Mitros T."/>
            <person name="Hellsten U."/>
            <person name="Loque D."/>
            <person name="Otillar R."/>
            <person name="Salamov A."/>
            <person name="Schmutz J."/>
            <person name="Shapiro H."/>
            <person name="Lindquist E."/>
            <person name="Lucas S."/>
            <person name="Rokhsar D."/>
            <person name="Grigoriev I.V."/>
        </authorList>
    </citation>
    <scope>NUCLEOTIDE SEQUENCE [LARGE SCALE GENOMIC DNA]</scope>
</reference>
<evidence type="ECO:0000259" key="6">
    <source>
        <dbReference type="Pfam" id="PF23347"/>
    </source>
</evidence>
<evidence type="ECO:0000256" key="3">
    <source>
        <dbReference type="ARBA" id="ARBA00023242"/>
    </source>
</evidence>
<dbReference type="Proteomes" id="UP000001514">
    <property type="component" value="Unassembled WGS sequence"/>
</dbReference>
<dbReference type="HOGENOM" id="CLU_004612_0_1_1"/>
<proteinExistence type="predicted"/>
<evidence type="ECO:0000259" key="7">
    <source>
        <dbReference type="Pfam" id="PF23354"/>
    </source>
</evidence>
<dbReference type="STRING" id="88036.D8SF75"/>
<comment type="subcellular location">
    <subcellularLocation>
        <location evidence="1">Nucleus</location>
    </subcellularLocation>
</comment>
<dbReference type="InterPro" id="IPR021717">
    <property type="entry name" value="Nucleoporin_Nup160"/>
</dbReference>
<evidence type="ECO:0000259" key="4">
    <source>
        <dbReference type="Pfam" id="PF11715"/>
    </source>
</evidence>
<accession>D8SF75</accession>
<dbReference type="OMA" id="TIERLWC"/>
<gene>
    <name evidence="8" type="ORF">SELMODRAFT_445056</name>
</gene>
<evidence type="ECO:0000313" key="8">
    <source>
        <dbReference type="EMBL" id="EFJ16996.1"/>
    </source>
</evidence>
<feature type="domain" description="Nucleoporin Nup120/160 beta-propeller" evidence="4">
    <location>
        <begin position="55"/>
        <end position="458"/>
    </location>
</feature>
<keyword evidence="2" id="KW-0813">Transport</keyword>
<dbReference type="Pfam" id="PF23354">
    <property type="entry name" value="TPR_NUP160_120_M"/>
    <property type="match status" value="1"/>
</dbReference>
<dbReference type="EMBL" id="GL377616">
    <property type="protein sequence ID" value="EFJ16996.1"/>
    <property type="molecule type" value="Genomic_DNA"/>
</dbReference>
<dbReference type="Gramene" id="EFJ16996">
    <property type="protein sequence ID" value="EFJ16996"/>
    <property type="gene ID" value="SELMODRAFT_445056"/>
</dbReference>
<dbReference type="PANTHER" id="PTHR21286:SF0">
    <property type="entry name" value="NUCLEAR PORE COMPLEX PROTEIN NUP160"/>
    <property type="match status" value="1"/>
</dbReference>
<dbReference type="PANTHER" id="PTHR21286">
    <property type="entry name" value="NUCLEAR PORE COMPLEX PROTEIN NUP160"/>
    <property type="match status" value="1"/>
</dbReference>
<feature type="domain" description="NUP160 C-terminal TPR" evidence="6">
    <location>
        <begin position="1081"/>
        <end position="1347"/>
    </location>
</feature>
<dbReference type="GO" id="GO:0017056">
    <property type="term" value="F:structural constituent of nuclear pore"/>
    <property type="evidence" value="ECO:0000318"/>
    <property type="project" value="GO_Central"/>
</dbReference>
<evidence type="ECO:0000256" key="2">
    <source>
        <dbReference type="ARBA" id="ARBA00022448"/>
    </source>
</evidence>
<dbReference type="InterPro" id="IPR056536">
    <property type="entry name" value="TPR_NUP160_C"/>
</dbReference>